<dbReference type="Proteomes" id="UP000489961">
    <property type="component" value="Unassembled WGS sequence"/>
</dbReference>
<sequence>MLVATLAKQFRVNPTNLVEKLESIGITPVHGPHIDSTPINIFLKNDVQDTNSNDLNSIQHYPTRTGRRKDTLGSLTTSLNYYSLRDAATLLKISPNKVAVLVQRGILNKDKKNPLSVQIQACSLLNLKKKLDSEDYISYLDATNQLNCPINWMQKYWCETGFLNIENLVYWKLVSKKELTAVLELKQEYVTGAEASAILNMRHSHITNLQTQGFIKPYYFGKTDKRVRLFKKTDVLKLII</sequence>
<organism evidence="1 2">
    <name type="scientific">Acinetobacter bouvetii</name>
    <dbReference type="NCBI Taxonomy" id="202951"/>
    <lineage>
        <taxon>Bacteria</taxon>
        <taxon>Pseudomonadati</taxon>
        <taxon>Pseudomonadota</taxon>
        <taxon>Gammaproteobacteria</taxon>
        <taxon>Moraxellales</taxon>
        <taxon>Moraxellaceae</taxon>
        <taxon>Acinetobacter</taxon>
    </lineage>
</organism>
<evidence type="ECO:0000313" key="2">
    <source>
        <dbReference type="Proteomes" id="UP000489961"/>
    </source>
</evidence>
<accession>A0A811GCJ6</accession>
<dbReference type="AlphaFoldDB" id="A0A811GCJ6"/>
<gene>
    <name evidence="1" type="ORF">SFB21_1961</name>
</gene>
<protein>
    <submittedName>
        <fullName evidence="1">Helix-turn-helix domain protein</fullName>
    </submittedName>
</protein>
<dbReference type="EMBL" id="CADDTS010000033">
    <property type="protein sequence ID" value="CAB1216638.1"/>
    <property type="molecule type" value="Genomic_DNA"/>
</dbReference>
<proteinExistence type="predicted"/>
<dbReference type="RefSeq" id="WP_254592227.1">
    <property type="nucleotide sequence ID" value="NZ_CADDTS010000033.1"/>
</dbReference>
<comment type="caution">
    <text evidence="1">The sequence shown here is derived from an EMBL/GenBank/DDBJ whole genome shotgun (WGS) entry which is preliminary data.</text>
</comment>
<evidence type="ECO:0000313" key="1">
    <source>
        <dbReference type="EMBL" id="CAB1216638.1"/>
    </source>
</evidence>
<reference evidence="1 2" key="1">
    <citation type="submission" date="2020-02" db="EMBL/GenBank/DDBJ databases">
        <authorList>
            <person name="Chaudhuri R."/>
        </authorList>
    </citation>
    <scope>NUCLEOTIDE SEQUENCE [LARGE SCALE GENOMIC DNA]</scope>
    <source>
        <strain evidence="1">SFB21</strain>
    </source>
</reference>
<name>A0A811GCJ6_9GAMM</name>